<sequence length="396" mass="43910">MQISNDNHKQTLRVLMLGAALDVKGGITSVEKLILDNAPPELQIHHVATFAQGSALYNVIVFIKSVQILLWTLLKGEADLVHIHFAERGSTLRKTILALIVLAFRQPLIFHAHGATYKEFHAGLPNLIQHLLDTLFSKSTKFIALSESWKDYYSQQFRLSEKQITVLYNPVQIPSSIPHRLGKKQLKMIFLGRIGKRGGALDLAKSVVTFPKQDKGAFNLIRAFAALPESDRNCTELILAGNGDLEAAQKLIQELNIERKITICPWLSPEQRDELLSAADAFILPSYNEGLPMSMLEAMAWGLPVIVTPVGGIPEVIHNNKNGLLVQPGNQEQLVQAMQNLIRDECLRTSLGTAARKSVECLDIKNYINSLLLLYTSVISQGNNLDSKTSIIKPNS</sequence>
<proteinExistence type="inferred from homology"/>
<keyword evidence="7" id="KW-1185">Reference proteome</keyword>
<dbReference type="AlphaFoldDB" id="K9X2W2"/>
<evidence type="ECO:0000256" key="2">
    <source>
        <dbReference type="ARBA" id="ARBA00022676"/>
    </source>
</evidence>
<accession>K9X2W2</accession>
<dbReference type="Gene3D" id="3.40.50.2000">
    <property type="entry name" value="Glycogen Phosphorylase B"/>
    <property type="match status" value="2"/>
</dbReference>
<keyword evidence="3 6" id="KW-0808">Transferase</keyword>
<dbReference type="OrthoDB" id="9806653at2"/>
<protein>
    <submittedName>
        <fullName evidence="6">Glycosyltransferase</fullName>
    </submittedName>
</protein>
<dbReference type="PATRIC" id="fig|56107.3.peg.4751"/>
<name>K9X2W2_9NOST</name>
<feature type="domain" description="Glycosyltransferase subfamily 4-like N-terminal" evidence="5">
    <location>
        <begin position="70"/>
        <end position="171"/>
    </location>
</feature>
<evidence type="ECO:0000313" key="7">
    <source>
        <dbReference type="Proteomes" id="UP000010475"/>
    </source>
</evidence>
<gene>
    <name evidence="6" type="ORF">Cylst_4331</name>
</gene>
<feature type="domain" description="Glycosyl transferase family 1" evidence="4">
    <location>
        <begin position="214"/>
        <end position="357"/>
    </location>
</feature>
<dbReference type="Pfam" id="PF00534">
    <property type="entry name" value="Glycos_transf_1"/>
    <property type="match status" value="1"/>
</dbReference>
<dbReference type="Pfam" id="PF13439">
    <property type="entry name" value="Glyco_transf_4"/>
    <property type="match status" value="1"/>
</dbReference>
<evidence type="ECO:0000256" key="3">
    <source>
        <dbReference type="ARBA" id="ARBA00022679"/>
    </source>
</evidence>
<dbReference type="InterPro" id="IPR001296">
    <property type="entry name" value="Glyco_trans_1"/>
</dbReference>
<dbReference type="InterPro" id="IPR028098">
    <property type="entry name" value="Glyco_trans_4-like_N"/>
</dbReference>
<dbReference type="RefSeq" id="WP_015209666.1">
    <property type="nucleotide sequence ID" value="NC_019757.1"/>
</dbReference>
<dbReference type="STRING" id="56107.Cylst_4331"/>
<reference evidence="6 7" key="1">
    <citation type="submission" date="2012-06" db="EMBL/GenBank/DDBJ databases">
        <title>Finished chromosome of genome of Cylindrospermum stagnale PCC 7417.</title>
        <authorList>
            <consortium name="US DOE Joint Genome Institute"/>
            <person name="Gugger M."/>
            <person name="Coursin T."/>
            <person name="Rippka R."/>
            <person name="Tandeau De Marsac N."/>
            <person name="Huntemann M."/>
            <person name="Wei C.-L."/>
            <person name="Han J."/>
            <person name="Detter J.C."/>
            <person name="Han C."/>
            <person name="Tapia R."/>
            <person name="Chen A."/>
            <person name="Kyrpides N."/>
            <person name="Mavromatis K."/>
            <person name="Markowitz V."/>
            <person name="Szeto E."/>
            <person name="Ivanova N."/>
            <person name="Pagani I."/>
            <person name="Pati A."/>
            <person name="Goodwin L."/>
            <person name="Nordberg H.P."/>
            <person name="Cantor M.N."/>
            <person name="Hua S.X."/>
            <person name="Woyke T."/>
            <person name="Kerfeld C.A."/>
        </authorList>
    </citation>
    <scope>NUCLEOTIDE SEQUENCE [LARGE SCALE GENOMIC DNA]</scope>
    <source>
        <strain evidence="6 7">PCC 7417</strain>
    </source>
</reference>
<dbReference type="GO" id="GO:0016757">
    <property type="term" value="F:glycosyltransferase activity"/>
    <property type="evidence" value="ECO:0007669"/>
    <property type="project" value="UniProtKB-KW"/>
</dbReference>
<evidence type="ECO:0000259" key="5">
    <source>
        <dbReference type="Pfam" id="PF13439"/>
    </source>
</evidence>
<organism evidence="6 7">
    <name type="scientific">Cylindrospermum stagnale PCC 7417</name>
    <dbReference type="NCBI Taxonomy" id="56107"/>
    <lineage>
        <taxon>Bacteria</taxon>
        <taxon>Bacillati</taxon>
        <taxon>Cyanobacteriota</taxon>
        <taxon>Cyanophyceae</taxon>
        <taxon>Nostocales</taxon>
        <taxon>Nostocaceae</taxon>
        <taxon>Cylindrospermum</taxon>
    </lineage>
</organism>
<dbReference type="PANTHER" id="PTHR12526:SF640">
    <property type="entry name" value="COLANIC ACID BIOSYNTHESIS GLYCOSYLTRANSFERASE WCAL-RELATED"/>
    <property type="match status" value="1"/>
</dbReference>
<evidence type="ECO:0000256" key="1">
    <source>
        <dbReference type="ARBA" id="ARBA00009481"/>
    </source>
</evidence>
<dbReference type="EMBL" id="CP003642">
    <property type="protein sequence ID" value="AFZ26424.1"/>
    <property type="molecule type" value="Genomic_DNA"/>
</dbReference>
<dbReference type="PANTHER" id="PTHR12526">
    <property type="entry name" value="GLYCOSYLTRANSFERASE"/>
    <property type="match status" value="1"/>
</dbReference>
<dbReference type="CDD" id="cd03801">
    <property type="entry name" value="GT4_PimA-like"/>
    <property type="match status" value="1"/>
</dbReference>
<dbReference type="HOGENOM" id="CLU_009583_14_0_3"/>
<evidence type="ECO:0000259" key="4">
    <source>
        <dbReference type="Pfam" id="PF00534"/>
    </source>
</evidence>
<comment type="similarity">
    <text evidence="1">Belongs to the glycosyltransferase group 1 family. Glycosyltransferase 4 subfamily.</text>
</comment>
<dbReference type="Proteomes" id="UP000010475">
    <property type="component" value="Chromosome"/>
</dbReference>
<evidence type="ECO:0000313" key="6">
    <source>
        <dbReference type="EMBL" id="AFZ26424.1"/>
    </source>
</evidence>
<dbReference type="KEGG" id="csg:Cylst_4331"/>
<dbReference type="SUPFAM" id="SSF53756">
    <property type="entry name" value="UDP-Glycosyltransferase/glycogen phosphorylase"/>
    <property type="match status" value="1"/>
</dbReference>
<dbReference type="eggNOG" id="COG0438">
    <property type="taxonomic scope" value="Bacteria"/>
</dbReference>
<keyword evidence="2" id="KW-0328">Glycosyltransferase</keyword>